<dbReference type="Proteomes" id="UP000325783">
    <property type="component" value="Segment"/>
</dbReference>
<reference evidence="1 2" key="1">
    <citation type="submission" date="2019-10" db="EMBL/GenBank/DDBJ databases">
        <authorList>
            <person name="Lin L.C."/>
        </authorList>
    </citation>
    <scope>NUCLEOTIDE SEQUENCE [LARGE SCALE GENOMIC DNA]</scope>
</reference>
<protein>
    <submittedName>
        <fullName evidence="1">Uncharacterized protein</fullName>
    </submittedName>
</protein>
<dbReference type="EMBL" id="MN584918">
    <property type="protein sequence ID" value="QFR59855.1"/>
    <property type="molecule type" value="Genomic_DNA"/>
</dbReference>
<evidence type="ECO:0000313" key="1">
    <source>
        <dbReference type="EMBL" id="QFR59855.1"/>
    </source>
</evidence>
<accession>A0A5P8PRH0</accession>
<organism evidence="1 2">
    <name type="scientific">Vibrio phage phi50-12</name>
    <dbReference type="NCBI Taxonomy" id="2654972"/>
    <lineage>
        <taxon>Viruses</taxon>
        <taxon>Duplodnaviria</taxon>
        <taxon>Heunggongvirae</taxon>
        <taxon>Uroviricota</taxon>
        <taxon>Caudoviricetes</taxon>
        <taxon>Schitoviridae</taxon>
        <taxon>Penintadodekavirus</taxon>
        <taxon>Penintadodekavirus 5012</taxon>
    </lineage>
</organism>
<proteinExistence type="predicted"/>
<evidence type="ECO:0000313" key="2">
    <source>
        <dbReference type="Proteomes" id="UP000325783"/>
    </source>
</evidence>
<sequence length="98" mass="11218">MAKYYRAIIKLNPREKDAVDFATLNNLVMDKPLSVVLDEDIEDGTPVIVFGKYLNTSFKWLKDVSGLIVDLPCWSEFEIILKGRELSPTEVEDIRKSI</sequence>
<name>A0A5P8PRH0_9CAUD</name>
<gene>
    <name evidence="1" type="ORF">VOWphi5012_071</name>
</gene>
<keyword evidence="2" id="KW-1185">Reference proteome</keyword>